<keyword evidence="4" id="KW-1185">Reference proteome</keyword>
<feature type="transmembrane region" description="Helical" evidence="1">
    <location>
        <begin position="305"/>
        <end position="325"/>
    </location>
</feature>
<dbReference type="KEGG" id="taj:C1A40_00710"/>
<dbReference type="PANTHER" id="PTHR31605:SF0">
    <property type="entry name" value="GLYCEROL-3-PHOSPHATE O-ACYLTRANSFERASE 1"/>
    <property type="match status" value="1"/>
</dbReference>
<dbReference type="InterPro" id="IPR052744">
    <property type="entry name" value="GPAT/DAPAT"/>
</dbReference>
<feature type="domain" description="Phospholipid/glycerol acyltransferase" evidence="2">
    <location>
        <begin position="22"/>
        <end position="149"/>
    </location>
</feature>
<name>A0A2I7SMU8_9FLAO</name>
<feature type="transmembrane region" description="Helical" evidence="1">
    <location>
        <begin position="248"/>
        <end position="267"/>
    </location>
</feature>
<protein>
    <submittedName>
        <fullName evidence="3">Glycerol acyltransferase</fullName>
    </submittedName>
</protein>
<dbReference type="Pfam" id="PF01553">
    <property type="entry name" value="Acyltransferase"/>
    <property type="match status" value="1"/>
</dbReference>
<evidence type="ECO:0000313" key="3">
    <source>
        <dbReference type="EMBL" id="AUS07222.1"/>
    </source>
</evidence>
<dbReference type="EMBL" id="CP025938">
    <property type="protein sequence ID" value="AUS07222.1"/>
    <property type="molecule type" value="Genomic_DNA"/>
</dbReference>
<organism evidence="3 4">
    <name type="scientific">Pseudotamlana carrageenivorans</name>
    <dbReference type="NCBI Taxonomy" id="2069432"/>
    <lineage>
        <taxon>Bacteria</taxon>
        <taxon>Pseudomonadati</taxon>
        <taxon>Bacteroidota</taxon>
        <taxon>Flavobacteriia</taxon>
        <taxon>Flavobacteriales</taxon>
        <taxon>Flavobacteriaceae</taxon>
        <taxon>Pseudotamlana</taxon>
    </lineage>
</organism>
<gene>
    <name evidence="3" type="ORF">C1A40_00710</name>
</gene>
<evidence type="ECO:0000313" key="4">
    <source>
        <dbReference type="Proteomes" id="UP000236592"/>
    </source>
</evidence>
<sequence>MFFYFKKITVFNKERLPKNKPTLILCNHQNGLIDPLLIAVTIDRFLHYLTRAGVFTKPLLAKLFHRFQMLPVYRIRDGWGSLTNNNAIFETCTKLLSQGETVVIFPEGGHDLRRTVRPLSKGFTRIVWDTLEKYPETDLQLLPLGLNYEGILNFPDKATIHFGEPIPAKSLYTGQRNQDVVTLKTRIQAEMSQLTTVVPIENYKETLDKLESLKVDFLKPHTVNACIKNNFEAPVERPKARFVWLKQLFRFLLIVNYIMPYVVWKYYAQPKIKELEFVATFRFAVTIVLGPLWLLLTVFAVGSLFGFAAALYYLIMSLVLALVAVKL</sequence>
<keyword evidence="3" id="KW-0012">Acyltransferase</keyword>
<dbReference type="GO" id="GO:0008654">
    <property type="term" value="P:phospholipid biosynthetic process"/>
    <property type="evidence" value="ECO:0007669"/>
    <property type="project" value="TreeGrafter"/>
</dbReference>
<dbReference type="InterPro" id="IPR002123">
    <property type="entry name" value="Plipid/glycerol_acylTrfase"/>
</dbReference>
<dbReference type="SUPFAM" id="SSF69593">
    <property type="entry name" value="Glycerol-3-phosphate (1)-acyltransferase"/>
    <property type="match status" value="1"/>
</dbReference>
<dbReference type="SMART" id="SM00563">
    <property type="entry name" value="PlsC"/>
    <property type="match status" value="1"/>
</dbReference>
<keyword evidence="1" id="KW-1133">Transmembrane helix</keyword>
<keyword evidence="1" id="KW-0812">Transmembrane</keyword>
<dbReference type="Proteomes" id="UP000236592">
    <property type="component" value="Chromosome"/>
</dbReference>
<dbReference type="PANTHER" id="PTHR31605">
    <property type="entry name" value="GLYCEROL-3-PHOSPHATE O-ACYLTRANSFERASE 1"/>
    <property type="match status" value="1"/>
</dbReference>
<proteinExistence type="predicted"/>
<feature type="transmembrane region" description="Helical" evidence="1">
    <location>
        <begin position="279"/>
        <end position="299"/>
    </location>
</feature>
<reference evidence="4" key="1">
    <citation type="submission" date="2018-01" db="EMBL/GenBank/DDBJ databases">
        <title>Complete genome of Tamlana sp. UJ94.</title>
        <authorList>
            <person name="Jung J."/>
            <person name="Chung D."/>
            <person name="Bae S.S."/>
            <person name="Baek K."/>
        </authorList>
    </citation>
    <scope>NUCLEOTIDE SEQUENCE [LARGE SCALE GENOMIC DNA]</scope>
    <source>
        <strain evidence="4">UJ94</strain>
    </source>
</reference>
<dbReference type="CDD" id="cd07992">
    <property type="entry name" value="LPLAT_AAK14816-like"/>
    <property type="match status" value="1"/>
</dbReference>
<keyword evidence="1" id="KW-0472">Membrane</keyword>
<evidence type="ECO:0000259" key="2">
    <source>
        <dbReference type="SMART" id="SM00563"/>
    </source>
</evidence>
<dbReference type="AlphaFoldDB" id="A0A2I7SMU8"/>
<evidence type="ECO:0000256" key="1">
    <source>
        <dbReference type="SAM" id="Phobius"/>
    </source>
</evidence>
<keyword evidence="3" id="KW-0808">Transferase</keyword>
<dbReference type="GO" id="GO:0004366">
    <property type="term" value="F:glycerol-3-phosphate O-acyltransferase activity"/>
    <property type="evidence" value="ECO:0007669"/>
    <property type="project" value="TreeGrafter"/>
</dbReference>
<dbReference type="GO" id="GO:0016287">
    <property type="term" value="F:glycerone-phosphate O-acyltransferase activity"/>
    <property type="evidence" value="ECO:0007669"/>
    <property type="project" value="TreeGrafter"/>
</dbReference>
<accession>A0A2I7SMU8</accession>
<dbReference type="OrthoDB" id="9806008at2"/>